<dbReference type="EMBL" id="CP157947">
    <property type="protein sequence ID" value="XBS71255.1"/>
    <property type="molecule type" value="Genomic_DNA"/>
</dbReference>
<dbReference type="AlphaFoldDB" id="A0AAU7QDD6"/>
<accession>A0AAU7QDD6</accession>
<name>A0AAU7QDD6_9GAMM</name>
<proteinExistence type="predicted"/>
<evidence type="ECO:0000313" key="1">
    <source>
        <dbReference type="EMBL" id="XBS71255.1"/>
    </source>
</evidence>
<gene>
    <name evidence="1" type="ORF">ABK905_10085</name>
</gene>
<protein>
    <submittedName>
        <fullName evidence="1">Uncharacterized protein</fullName>
    </submittedName>
</protein>
<sequence>MSHKLDEVLAVCDEATVMCGGRVIYHADKQHLSKQAIVDAIVGDAAAYQGSSRRRDAAESSKTPYLSVSALTTPRLKSIRLSARRGGKYWESMVWRAPDAPVFAARSTDLKR</sequence>
<organism evidence="1">
    <name type="scientific">Acerihabitans sp. KWT182</name>
    <dbReference type="NCBI Taxonomy" id="3157919"/>
    <lineage>
        <taxon>Bacteria</taxon>
        <taxon>Pseudomonadati</taxon>
        <taxon>Pseudomonadota</taxon>
        <taxon>Gammaproteobacteria</taxon>
        <taxon>Enterobacterales</taxon>
        <taxon>Pectobacteriaceae</taxon>
        <taxon>Acerihabitans</taxon>
    </lineage>
</organism>
<reference evidence="1" key="1">
    <citation type="submission" date="2024-06" db="EMBL/GenBank/DDBJ databases">
        <authorList>
            <person name="Coelho C."/>
            <person name="Bento M."/>
            <person name="Garcia E."/>
            <person name="Camelo A."/>
            <person name="Brandao I."/>
            <person name="Espirito Santo C."/>
            <person name="Trovao J."/>
            <person name="Verissimo A."/>
            <person name="Costa J."/>
            <person name="Tiago I."/>
        </authorList>
    </citation>
    <scope>NUCLEOTIDE SEQUENCE</scope>
    <source>
        <strain evidence="1">KWT182</strain>
    </source>
</reference>